<feature type="transmembrane region" description="Helical" evidence="7">
    <location>
        <begin position="276"/>
        <end position="304"/>
    </location>
</feature>
<evidence type="ECO:0000256" key="6">
    <source>
        <dbReference type="ARBA" id="ARBA00038076"/>
    </source>
</evidence>
<evidence type="ECO:0000259" key="8">
    <source>
        <dbReference type="Pfam" id="PF02687"/>
    </source>
</evidence>
<dbReference type="Proteomes" id="UP001500339">
    <property type="component" value="Unassembled WGS sequence"/>
</dbReference>
<dbReference type="PANTHER" id="PTHR30572:SF4">
    <property type="entry name" value="ABC TRANSPORTER PERMEASE YTRF"/>
    <property type="match status" value="1"/>
</dbReference>
<feature type="transmembrane region" description="Helical" evidence="7">
    <location>
        <begin position="21"/>
        <end position="42"/>
    </location>
</feature>
<keyword evidence="5 7" id="KW-0472">Membrane</keyword>
<evidence type="ECO:0000256" key="3">
    <source>
        <dbReference type="ARBA" id="ARBA00022692"/>
    </source>
</evidence>
<evidence type="ECO:0000256" key="4">
    <source>
        <dbReference type="ARBA" id="ARBA00022989"/>
    </source>
</evidence>
<comment type="caution">
    <text evidence="10">The sequence shown here is derived from an EMBL/GenBank/DDBJ whole genome shotgun (WGS) entry which is preliminary data.</text>
</comment>
<evidence type="ECO:0000313" key="10">
    <source>
        <dbReference type="EMBL" id="GAA0728553.1"/>
    </source>
</evidence>
<accession>A0ABP3UAF0</accession>
<evidence type="ECO:0000256" key="5">
    <source>
        <dbReference type="ARBA" id="ARBA00023136"/>
    </source>
</evidence>
<keyword evidence="4 7" id="KW-1133">Transmembrane helix</keyword>
<sequence>MRLIENFKIAIDSIRSNKLRSFLTMLGIIIGISSVITIISLGSGAQNEITGEFEKIGSSTVILKVNASKASNGDYISYDDIKAIESRVEKVKYVSPSIQRNGVVSSDKKSRRALITGGNSNLVYISNEEVIYGRFFNEREYNEGKGVIVIDEHSAKSLFGYIDVVGETVKVGAKSSIKTAVIIGVIKGFTSPFIDPSETNMPTFIYTPDTFLKILYPNDFNIDTLNIMAVGKNDVESAGNGAKSVLENRHNNKSKEIYKIDSVLKQMEEINKVLNIFTAFIGAVAAISLLVGGIGVMNIMLVSVTERTREIGIRKAIGATTKVILMQFLTESLIISLIGGIIGMILGIIGGEIIGIFANITPSVSIEVILGVIFFSSAVGIFFGIYPARKAAKLDPIEALRYE</sequence>
<dbReference type="EMBL" id="BAAACF010000003">
    <property type="protein sequence ID" value="GAA0728553.1"/>
    <property type="molecule type" value="Genomic_DNA"/>
</dbReference>
<name>A0ABP3UAF0_9CLOT</name>
<reference evidence="11" key="1">
    <citation type="journal article" date="2019" name="Int. J. Syst. Evol. Microbiol.">
        <title>The Global Catalogue of Microorganisms (GCM) 10K type strain sequencing project: providing services to taxonomists for standard genome sequencing and annotation.</title>
        <authorList>
            <consortium name="The Broad Institute Genomics Platform"/>
            <consortium name="The Broad Institute Genome Sequencing Center for Infectious Disease"/>
            <person name="Wu L."/>
            <person name="Ma J."/>
        </authorList>
    </citation>
    <scope>NUCLEOTIDE SEQUENCE [LARGE SCALE GENOMIC DNA]</scope>
    <source>
        <strain evidence="11">JCM 1405</strain>
    </source>
</reference>
<evidence type="ECO:0000256" key="1">
    <source>
        <dbReference type="ARBA" id="ARBA00004651"/>
    </source>
</evidence>
<dbReference type="InterPro" id="IPR050250">
    <property type="entry name" value="Macrolide_Exporter_MacB"/>
</dbReference>
<gene>
    <name evidence="10" type="ORF">GCM10008905_27580</name>
</gene>
<comment type="subcellular location">
    <subcellularLocation>
        <location evidence="1">Cell membrane</location>
        <topology evidence="1">Multi-pass membrane protein</topology>
    </subcellularLocation>
</comment>
<keyword evidence="3 7" id="KW-0812">Transmembrane</keyword>
<dbReference type="RefSeq" id="WP_343770564.1">
    <property type="nucleotide sequence ID" value="NZ_BAAACF010000003.1"/>
</dbReference>
<evidence type="ECO:0000256" key="2">
    <source>
        <dbReference type="ARBA" id="ARBA00022475"/>
    </source>
</evidence>
<comment type="similarity">
    <text evidence="6">Belongs to the ABC-4 integral membrane protein family.</text>
</comment>
<organism evidence="10 11">
    <name type="scientific">Clostridium malenominatum</name>
    <dbReference type="NCBI Taxonomy" id="1539"/>
    <lineage>
        <taxon>Bacteria</taxon>
        <taxon>Bacillati</taxon>
        <taxon>Bacillota</taxon>
        <taxon>Clostridia</taxon>
        <taxon>Eubacteriales</taxon>
        <taxon>Clostridiaceae</taxon>
        <taxon>Clostridium</taxon>
    </lineage>
</organism>
<evidence type="ECO:0000259" key="9">
    <source>
        <dbReference type="Pfam" id="PF12704"/>
    </source>
</evidence>
<feature type="transmembrane region" description="Helical" evidence="7">
    <location>
        <begin position="333"/>
        <end position="358"/>
    </location>
</feature>
<dbReference type="InterPro" id="IPR003838">
    <property type="entry name" value="ABC3_permease_C"/>
</dbReference>
<dbReference type="InterPro" id="IPR025857">
    <property type="entry name" value="MacB_PCD"/>
</dbReference>
<evidence type="ECO:0000313" key="11">
    <source>
        <dbReference type="Proteomes" id="UP001500339"/>
    </source>
</evidence>
<feature type="transmembrane region" description="Helical" evidence="7">
    <location>
        <begin position="364"/>
        <end position="386"/>
    </location>
</feature>
<dbReference type="PANTHER" id="PTHR30572">
    <property type="entry name" value="MEMBRANE COMPONENT OF TRANSPORTER-RELATED"/>
    <property type="match status" value="1"/>
</dbReference>
<dbReference type="Pfam" id="PF12704">
    <property type="entry name" value="MacB_PCD"/>
    <property type="match status" value="1"/>
</dbReference>
<feature type="domain" description="ABC3 transporter permease C-terminal" evidence="8">
    <location>
        <begin position="283"/>
        <end position="396"/>
    </location>
</feature>
<evidence type="ECO:0000256" key="7">
    <source>
        <dbReference type="SAM" id="Phobius"/>
    </source>
</evidence>
<feature type="domain" description="MacB-like periplasmic core" evidence="9">
    <location>
        <begin position="21"/>
        <end position="238"/>
    </location>
</feature>
<dbReference type="Pfam" id="PF02687">
    <property type="entry name" value="FtsX"/>
    <property type="match status" value="1"/>
</dbReference>
<keyword evidence="2" id="KW-1003">Cell membrane</keyword>
<protein>
    <submittedName>
        <fullName evidence="10">ABC transporter permease</fullName>
    </submittedName>
</protein>
<keyword evidence="11" id="KW-1185">Reference proteome</keyword>
<proteinExistence type="inferred from homology"/>